<proteinExistence type="predicted"/>
<dbReference type="PROSITE" id="PS51257">
    <property type="entry name" value="PROKAR_LIPOPROTEIN"/>
    <property type="match status" value="1"/>
</dbReference>
<dbReference type="PANTHER" id="PTHR37489:SF1">
    <property type="entry name" value="DUF3500 DOMAIN-CONTAINING PROTEIN"/>
    <property type="match status" value="1"/>
</dbReference>
<reference evidence="2 3" key="1">
    <citation type="submission" date="2022-10" db="EMBL/GenBank/DDBJ databases">
        <title>Marinomonas transparenta sp. nov. and Marinomonas sargassi sp. nov., isolated from marine alga (Sargassum natans (L.) Gaillon).</title>
        <authorList>
            <person name="Wang Y."/>
        </authorList>
    </citation>
    <scope>NUCLEOTIDE SEQUENCE [LARGE SCALE GENOMIC DNA]</scope>
    <source>
        <strain evidence="2 3">C2222</strain>
    </source>
</reference>
<sequence length="395" mass="41979">MMKGKISVLLGVLISSILVFLTGCAPQNGPGGHGGPGGPGGRPPSPENEEIQARLGDTSILMGSVVVPVSVEACGTGAGFSRLVCLTDLLKSSASSEVLELLQLDYSVEKAQSWSNLPAGAFPSRPGVFLGELTSDQLGIVKAILQEAAGSAENEGFDEMVQTLNADDYIGTVSTDYKAGYSSYNSKIAFLGTPSSTGTWQLYYGGHHFAFSNTYTDGQLSGATPSFRGIEPFPSFEMNGRVNVPLLQERDAFAALLNSLSKTQKSAATLDGTYRDILAGPQADDAIPEEQEGLSVTELDESQVALLLAAVQTYVGDIDDADAKVYMDRYTAELADTVLGFSGTTDMDSEDDYVRIHGPSLWIEFSLQSNKSTNEKGNHPHSVWRDITSDYGGQL</sequence>
<dbReference type="PANTHER" id="PTHR37489">
    <property type="entry name" value="DUF3500 DOMAIN-CONTAINING PROTEIN"/>
    <property type="match status" value="1"/>
</dbReference>
<evidence type="ECO:0000256" key="1">
    <source>
        <dbReference type="SAM" id="MobiDB-lite"/>
    </source>
</evidence>
<dbReference type="RefSeq" id="WP_263531478.1">
    <property type="nucleotide sequence ID" value="NZ_JAOVZB010000009.1"/>
</dbReference>
<dbReference type="InterPro" id="IPR021889">
    <property type="entry name" value="DUF3500"/>
</dbReference>
<feature type="region of interest" description="Disordered" evidence="1">
    <location>
        <begin position="372"/>
        <end position="395"/>
    </location>
</feature>
<accession>A0ABT2YX12</accession>
<comment type="caution">
    <text evidence="2">The sequence shown here is derived from an EMBL/GenBank/DDBJ whole genome shotgun (WGS) entry which is preliminary data.</text>
</comment>
<dbReference type="EMBL" id="JAOVZB010000009">
    <property type="protein sequence ID" value="MCV2404099.1"/>
    <property type="molecule type" value="Genomic_DNA"/>
</dbReference>
<feature type="region of interest" description="Disordered" evidence="1">
    <location>
        <begin position="29"/>
        <end position="48"/>
    </location>
</feature>
<organism evidence="2 3">
    <name type="scientific">Marinomonas sargassi</name>
    <dbReference type="NCBI Taxonomy" id="2984494"/>
    <lineage>
        <taxon>Bacteria</taxon>
        <taxon>Pseudomonadati</taxon>
        <taxon>Pseudomonadota</taxon>
        <taxon>Gammaproteobacteria</taxon>
        <taxon>Oceanospirillales</taxon>
        <taxon>Oceanospirillaceae</taxon>
        <taxon>Marinomonas</taxon>
    </lineage>
</organism>
<dbReference type="Proteomes" id="UP001209713">
    <property type="component" value="Unassembled WGS sequence"/>
</dbReference>
<evidence type="ECO:0000313" key="3">
    <source>
        <dbReference type="Proteomes" id="UP001209713"/>
    </source>
</evidence>
<protein>
    <submittedName>
        <fullName evidence="2">DUF3500 domain-containing protein</fullName>
    </submittedName>
</protein>
<keyword evidence="3" id="KW-1185">Reference proteome</keyword>
<evidence type="ECO:0000313" key="2">
    <source>
        <dbReference type="EMBL" id="MCV2404099.1"/>
    </source>
</evidence>
<gene>
    <name evidence="2" type="ORF">OFY17_14630</name>
</gene>
<feature type="compositionally biased region" description="Basic and acidic residues" evidence="1">
    <location>
        <begin position="373"/>
        <end position="388"/>
    </location>
</feature>
<feature type="compositionally biased region" description="Gly residues" evidence="1">
    <location>
        <begin position="29"/>
        <end position="40"/>
    </location>
</feature>
<name>A0ABT2YX12_9GAMM</name>
<dbReference type="Pfam" id="PF12006">
    <property type="entry name" value="DUF3500"/>
    <property type="match status" value="1"/>
</dbReference>